<feature type="transmembrane region" description="Helical" evidence="7">
    <location>
        <begin position="243"/>
        <end position="266"/>
    </location>
</feature>
<feature type="domain" description="ABC3 transporter permease C-terminal" evidence="8">
    <location>
        <begin position="245"/>
        <end position="371"/>
    </location>
</feature>
<evidence type="ECO:0000313" key="10">
    <source>
        <dbReference type="Proteomes" id="UP000031599"/>
    </source>
</evidence>
<evidence type="ECO:0000256" key="4">
    <source>
        <dbReference type="ARBA" id="ARBA00022692"/>
    </source>
</evidence>
<evidence type="ECO:0000256" key="5">
    <source>
        <dbReference type="ARBA" id="ARBA00022989"/>
    </source>
</evidence>
<accession>A0A0C2CZI2</accession>
<keyword evidence="3" id="KW-1003">Cell membrane</keyword>
<dbReference type="AlphaFoldDB" id="A0A0C2CZI2"/>
<comment type="subcellular location">
    <subcellularLocation>
        <location evidence="1">Cell membrane</location>
        <topology evidence="1">Multi-pass membrane protein</topology>
    </subcellularLocation>
</comment>
<dbReference type="GO" id="GO:0044874">
    <property type="term" value="P:lipoprotein localization to outer membrane"/>
    <property type="evidence" value="ECO:0007669"/>
    <property type="project" value="TreeGrafter"/>
</dbReference>
<dbReference type="Pfam" id="PF02687">
    <property type="entry name" value="FtsX"/>
    <property type="match status" value="1"/>
</dbReference>
<evidence type="ECO:0000256" key="2">
    <source>
        <dbReference type="ARBA" id="ARBA00005236"/>
    </source>
</evidence>
<keyword evidence="5 7" id="KW-1133">Transmembrane helix</keyword>
<sequence length="379" mass="40552">MAATGLALFVMIVYTGLVTGYVNGLEANILNLEVGDAQVFANEYREKPSLYTTIPDPTQWSAKLEEAGYQVSPRLLASGLGASEDNSSGVQLIGLDVLADADVSSIGQQTKAGRWLEPQDNGVVIGWRLAETLGLDVGGELVVLSQGADGSTANDVYPIRGILKGISDGVDRAGVFMTEAEFRELMVLPEGVHQIILRTPPSEELEAATAVAQGYAPEGVEVSSWKMLKPMLASMLESSRASMAIMAVIVYIAVGILILNAMLMAVFERIRELGVLKAIGFTPMKVLKLIFLETGIQTAVALAAGVLLAIPANYYMIHTGINMGNLSLMGMAWDPIWRSTVTVETYTGPITSLVIIVALAVFYPAMRAAFIRPLDAIRD</sequence>
<dbReference type="PANTHER" id="PTHR30489">
    <property type="entry name" value="LIPOPROTEIN-RELEASING SYSTEM TRANSMEMBRANE PROTEIN LOLE"/>
    <property type="match status" value="1"/>
</dbReference>
<dbReference type="GO" id="GO:0098797">
    <property type="term" value="C:plasma membrane protein complex"/>
    <property type="evidence" value="ECO:0007669"/>
    <property type="project" value="TreeGrafter"/>
</dbReference>
<keyword evidence="4 7" id="KW-0812">Transmembrane</keyword>
<evidence type="ECO:0000256" key="1">
    <source>
        <dbReference type="ARBA" id="ARBA00004651"/>
    </source>
</evidence>
<keyword evidence="6 7" id="KW-0472">Membrane</keyword>
<evidence type="ECO:0000256" key="7">
    <source>
        <dbReference type="SAM" id="Phobius"/>
    </source>
</evidence>
<reference evidence="9 10" key="1">
    <citation type="submission" date="2014-12" db="EMBL/GenBank/DDBJ databases">
        <title>Genome assembly of Enhygromyxa salina DSM 15201.</title>
        <authorList>
            <person name="Sharma G."/>
            <person name="Subramanian S."/>
        </authorList>
    </citation>
    <scope>NUCLEOTIDE SEQUENCE [LARGE SCALE GENOMIC DNA]</scope>
    <source>
        <strain evidence="9 10">DSM 15201</strain>
    </source>
</reference>
<dbReference type="Proteomes" id="UP000031599">
    <property type="component" value="Unassembled WGS sequence"/>
</dbReference>
<evidence type="ECO:0000313" key="9">
    <source>
        <dbReference type="EMBL" id="KIG16386.1"/>
    </source>
</evidence>
<dbReference type="EMBL" id="JMCC02000039">
    <property type="protein sequence ID" value="KIG16386.1"/>
    <property type="molecule type" value="Genomic_DNA"/>
</dbReference>
<feature type="transmembrane region" description="Helical" evidence="7">
    <location>
        <begin position="346"/>
        <end position="365"/>
    </location>
</feature>
<evidence type="ECO:0000256" key="3">
    <source>
        <dbReference type="ARBA" id="ARBA00022475"/>
    </source>
</evidence>
<gene>
    <name evidence="9" type="ORF">DB30_04553</name>
</gene>
<dbReference type="PANTHER" id="PTHR30489:SF0">
    <property type="entry name" value="LIPOPROTEIN-RELEASING SYSTEM TRANSMEMBRANE PROTEIN LOLE"/>
    <property type="match status" value="1"/>
</dbReference>
<name>A0A0C2CZI2_9BACT</name>
<proteinExistence type="inferred from homology"/>
<comment type="caution">
    <text evidence="9">The sequence shown here is derived from an EMBL/GenBank/DDBJ whole genome shotgun (WGS) entry which is preliminary data.</text>
</comment>
<feature type="transmembrane region" description="Helical" evidence="7">
    <location>
        <begin position="286"/>
        <end position="310"/>
    </location>
</feature>
<protein>
    <submittedName>
        <fullName evidence="9">ABC transporter, permease protein</fullName>
    </submittedName>
</protein>
<evidence type="ECO:0000259" key="8">
    <source>
        <dbReference type="Pfam" id="PF02687"/>
    </source>
</evidence>
<dbReference type="InterPro" id="IPR051447">
    <property type="entry name" value="Lipoprotein-release_system"/>
</dbReference>
<comment type="similarity">
    <text evidence="2">Belongs to the ABC-4 integral membrane protein family. LolC/E subfamily.</text>
</comment>
<dbReference type="InterPro" id="IPR003838">
    <property type="entry name" value="ABC3_permease_C"/>
</dbReference>
<organism evidence="9 10">
    <name type="scientific">Enhygromyxa salina</name>
    <dbReference type="NCBI Taxonomy" id="215803"/>
    <lineage>
        <taxon>Bacteria</taxon>
        <taxon>Pseudomonadati</taxon>
        <taxon>Myxococcota</taxon>
        <taxon>Polyangia</taxon>
        <taxon>Nannocystales</taxon>
        <taxon>Nannocystaceae</taxon>
        <taxon>Enhygromyxa</taxon>
    </lineage>
</organism>
<evidence type="ECO:0000256" key="6">
    <source>
        <dbReference type="ARBA" id="ARBA00023136"/>
    </source>
</evidence>